<dbReference type="AlphaFoldDB" id="A0A0G3EPK5"/>
<dbReference type="STRING" id="445709.ABW99_02560"/>
<dbReference type="Pfam" id="PF16036">
    <property type="entry name" value="Chalcone_3"/>
    <property type="match status" value="1"/>
</dbReference>
<dbReference type="RefSeq" id="WP_047212813.1">
    <property type="nucleotide sequence ID" value="NZ_CP011568.3"/>
</dbReference>
<dbReference type="Proteomes" id="UP000036700">
    <property type="component" value="Chromosome"/>
</dbReference>
<dbReference type="EMBL" id="CP011568">
    <property type="protein sequence ID" value="AKJ67277.1"/>
    <property type="molecule type" value="Genomic_DNA"/>
</dbReference>
<evidence type="ECO:0000256" key="1">
    <source>
        <dbReference type="SAM" id="SignalP"/>
    </source>
</evidence>
<accession>A0A0G3EPK5</accession>
<organism evidence="3 4">
    <name type="scientific">Pandoraea thiooxydans</name>
    <dbReference type="NCBI Taxonomy" id="445709"/>
    <lineage>
        <taxon>Bacteria</taxon>
        <taxon>Pseudomonadati</taxon>
        <taxon>Pseudomonadota</taxon>
        <taxon>Betaproteobacteria</taxon>
        <taxon>Burkholderiales</taxon>
        <taxon>Burkholderiaceae</taxon>
        <taxon>Pandoraea</taxon>
    </lineage>
</organism>
<dbReference type="InterPro" id="IPR016087">
    <property type="entry name" value="Chalcone_isomerase"/>
</dbReference>
<evidence type="ECO:0000259" key="2">
    <source>
        <dbReference type="Pfam" id="PF16036"/>
    </source>
</evidence>
<dbReference type="PATRIC" id="fig|445709.3.peg.557"/>
<dbReference type="KEGG" id="ptx:ABW99_02560"/>
<feature type="chain" id="PRO_5002553529" description="Chalcone isomerase domain-containing protein" evidence="1">
    <location>
        <begin position="22"/>
        <end position="183"/>
    </location>
</feature>
<feature type="signal peptide" evidence="1">
    <location>
        <begin position="1"/>
        <end position="21"/>
    </location>
</feature>
<keyword evidence="1" id="KW-0732">Signal</keyword>
<gene>
    <name evidence="3" type="ORF">ABW99_02560</name>
</gene>
<name>A0A0G3EPK5_9BURK</name>
<protein>
    <recommendedName>
        <fullName evidence="2">Chalcone isomerase domain-containing protein</fullName>
    </recommendedName>
</protein>
<keyword evidence="4" id="KW-1185">Reference proteome</keyword>
<evidence type="ECO:0000313" key="3">
    <source>
        <dbReference type="EMBL" id="AKJ67277.1"/>
    </source>
</evidence>
<evidence type="ECO:0000313" key="4">
    <source>
        <dbReference type="Proteomes" id="UP000036700"/>
    </source>
</evidence>
<dbReference type="OrthoDB" id="8527419at2"/>
<reference evidence="4" key="1">
    <citation type="submission" date="2015-06" db="EMBL/GenBank/DDBJ databases">
        <authorList>
            <person name="Lim Y.L."/>
            <person name="Ee R."/>
            <person name="Yong D."/>
            <person name="How K.Y."/>
            <person name="Yin W.F."/>
            <person name="Chan K.G."/>
        </authorList>
    </citation>
    <scope>NUCLEOTIDE SEQUENCE [LARGE SCALE GENOMIC DNA]</scope>
    <source>
        <strain evidence="4">DSM 25325</strain>
    </source>
</reference>
<proteinExistence type="predicted"/>
<feature type="domain" description="Chalcone isomerase" evidence="2">
    <location>
        <begin position="48"/>
        <end position="179"/>
    </location>
</feature>
<sequence length="183" mass="19892">MRRLIPALAIALLLTLPPASAAPLDAGWRADVPAAQLCGQGDFRVIGFLIYTAQMWRACDAANPGAPFAAPFALKLIYHRHISRARLVQSSLDEITRMAVHPIDAAALQQWRLAMQRAFVGVAPGDSIVGVFLPGEGARFYADGRLTATVDDPAFAKRFFGIWLDRGTRAPDLRRQLLGRASS</sequence>